<feature type="compositionally biased region" description="Low complexity" evidence="1">
    <location>
        <begin position="123"/>
        <end position="143"/>
    </location>
</feature>
<sequence>MFLTNTTFASAFEGLATQLPGYTTNRLPDDGPNVQRLTDADGRTIGGRIRLSGNIVQLWVTAPSKRRTPHAGPGLRPGRSYHTLLDVGGLDGDPAAVIHAAVAGNLLPVFDRKPRFIGDRPWETSTAVSAPESESEPEATAVEPEPEPGPNALAEAPAGNTSEPPSLSDATPEPSRPARKRIAKKAATTSSAKTPRARSTAKKAAAPATDAKPTRKAAVKKTAATKTTTPAKPRSRKTAAETV</sequence>
<dbReference type="EMBL" id="BAAANS010000055">
    <property type="protein sequence ID" value="GAA2116696.1"/>
    <property type="molecule type" value="Genomic_DNA"/>
</dbReference>
<feature type="compositionally biased region" description="Low complexity" evidence="1">
    <location>
        <begin position="220"/>
        <end position="232"/>
    </location>
</feature>
<feature type="region of interest" description="Disordered" evidence="1">
    <location>
        <begin position="123"/>
        <end position="243"/>
    </location>
</feature>
<evidence type="ECO:0000256" key="1">
    <source>
        <dbReference type="SAM" id="MobiDB-lite"/>
    </source>
</evidence>
<dbReference type="Proteomes" id="UP001500897">
    <property type="component" value="Unassembled WGS sequence"/>
</dbReference>
<dbReference type="RefSeq" id="WP_344557008.1">
    <property type="nucleotide sequence ID" value="NZ_BAAANS010000055.1"/>
</dbReference>
<keyword evidence="3" id="KW-1185">Reference proteome</keyword>
<accession>A0ABN2XW63</accession>
<evidence type="ECO:0000313" key="2">
    <source>
        <dbReference type="EMBL" id="GAA2116696.1"/>
    </source>
</evidence>
<feature type="compositionally biased region" description="Low complexity" evidence="1">
    <location>
        <begin position="202"/>
        <end position="211"/>
    </location>
</feature>
<protein>
    <submittedName>
        <fullName evidence="2">Uncharacterized protein</fullName>
    </submittedName>
</protein>
<reference evidence="2 3" key="1">
    <citation type="journal article" date="2019" name="Int. J. Syst. Evol. Microbiol.">
        <title>The Global Catalogue of Microorganisms (GCM) 10K type strain sequencing project: providing services to taxonomists for standard genome sequencing and annotation.</title>
        <authorList>
            <consortium name="The Broad Institute Genomics Platform"/>
            <consortium name="The Broad Institute Genome Sequencing Center for Infectious Disease"/>
            <person name="Wu L."/>
            <person name="Ma J."/>
        </authorList>
    </citation>
    <scope>NUCLEOTIDE SEQUENCE [LARGE SCALE GENOMIC DNA]</scope>
    <source>
        <strain evidence="2 3">JCM 14559</strain>
    </source>
</reference>
<feature type="compositionally biased region" description="Low complexity" evidence="1">
    <location>
        <begin position="185"/>
        <end position="194"/>
    </location>
</feature>
<organism evidence="2 3">
    <name type="scientific">Kitasatospora saccharophila</name>
    <dbReference type="NCBI Taxonomy" id="407973"/>
    <lineage>
        <taxon>Bacteria</taxon>
        <taxon>Bacillati</taxon>
        <taxon>Actinomycetota</taxon>
        <taxon>Actinomycetes</taxon>
        <taxon>Kitasatosporales</taxon>
        <taxon>Streptomycetaceae</taxon>
        <taxon>Kitasatospora</taxon>
    </lineage>
</organism>
<proteinExistence type="predicted"/>
<name>A0ABN2XW63_9ACTN</name>
<feature type="compositionally biased region" description="Polar residues" evidence="1">
    <location>
        <begin position="159"/>
        <end position="169"/>
    </location>
</feature>
<evidence type="ECO:0000313" key="3">
    <source>
        <dbReference type="Proteomes" id="UP001500897"/>
    </source>
</evidence>
<gene>
    <name evidence="2" type="ORF">GCM10009759_62480</name>
</gene>
<comment type="caution">
    <text evidence="2">The sequence shown here is derived from an EMBL/GenBank/DDBJ whole genome shotgun (WGS) entry which is preliminary data.</text>
</comment>